<dbReference type="Pfam" id="PF17853">
    <property type="entry name" value="GGDEF_2"/>
    <property type="match status" value="1"/>
</dbReference>
<name>A0ABW0TCZ2_9BACL</name>
<accession>A0ABW0TCZ2</accession>
<feature type="domain" description="CdaR GGDEF-like" evidence="3">
    <location>
        <begin position="475"/>
        <end position="610"/>
    </location>
</feature>
<comment type="caution">
    <text evidence="4">The sequence shown here is derived from an EMBL/GenBank/DDBJ whole genome shotgun (WGS) entry which is preliminary data.</text>
</comment>
<dbReference type="InterPro" id="IPR042070">
    <property type="entry name" value="PucR_C-HTH_sf"/>
</dbReference>
<dbReference type="Gene3D" id="3.30.450.40">
    <property type="match status" value="1"/>
</dbReference>
<evidence type="ECO:0000259" key="3">
    <source>
        <dbReference type="Pfam" id="PF17853"/>
    </source>
</evidence>
<keyword evidence="5" id="KW-1185">Reference proteome</keyword>
<dbReference type="Pfam" id="PF13556">
    <property type="entry name" value="HTH_30"/>
    <property type="match status" value="1"/>
</dbReference>
<protein>
    <submittedName>
        <fullName evidence="4">Helix-turn-helix domain-containing protein</fullName>
    </submittedName>
</protein>
<dbReference type="Gene3D" id="1.10.10.2840">
    <property type="entry name" value="PucR C-terminal helix-turn-helix domain"/>
    <property type="match status" value="1"/>
</dbReference>
<evidence type="ECO:0000313" key="4">
    <source>
        <dbReference type="EMBL" id="MFC5587297.1"/>
    </source>
</evidence>
<dbReference type="EMBL" id="JBHSNO010000001">
    <property type="protein sequence ID" value="MFC5587297.1"/>
    <property type="molecule type" value="Genomic_DNA"/>
</dbReference>
<comment type="similarity">
    <text evidence="1">Belongs to the CdaR family.</text>
</comment>
<proteinExistence type="inferred from homology"/>
<reference evidence="5" key="1">
    <citation type="journal article" date="2019" name="Int. J. Syst. Evol. Microbiol.">
        <title>The Global Catalogue of Microorganisms (GCM) 10K type strain sequencing project: providing services to taxonomists for standard genome sequencing and annotation.</title>
        <authorList>
            <consortium name="The Broad Institute Genomics Platform"/>
            <consortium name="The Broad Institute Genome Sequencing Center for Infectious Disease"/>
            <person name="Wu L."/>
            <person name="Ma J."/>
        </authorList>
    </citation>
    <scope>NUCLEOTIDE SEQUENCE [LARGE SCALE GENOMIC DNA]</scope>
    <source>
        <strain evidence="5">CGMCC 4.1434</strain>
    </source>
</reference>
<dbReference type="InterPro" id="IPR025736">
    <property type="entry name" value="PucR_C-HTH_dom"/>
</dbReference>
<dbReference type="SUPFAM" id="SSF55781">
    <property type="entry name" value="GAF domain-like"/>
    <property type="match status" value="1"/>
</dbReference>
<dbReference type="InterPro" id="IPR051448">
    <property type="entry name" value="CdaR-like_regulators"/>
</dbReference>
<dbReference type="InterPro" id="IPR041522">
    <property type="entry name" value="CdaR_GGDEF"/>
</dbReference>
<organism evidence="4 5">
    <name type="scientific">Sporosarcina soli</name>
    <dbReference type="NCBI Taxonomy" id="334736"/>
    <lineage>
        <taxon>Bacteria</taxon>
        <taxon>Bacillati</taxon>
        <taxon>Bacillota</taxon>
        <taxon>Bacilli</taxon>
        <taxon>Bacillales</taxon>
        <taxon>Caryophanaceae</taxon>
        <taxon>Sporosarcina</taxon>
    </lineage>
</organism>
<evidence type="ECO:0000259" key="2">
    <source>
        <dbReference type="Pfam" id="PF13556"/>
    </source>
</evidence>
<feature type="domain" description="PucR C-terminal helix-turn-helix" evidence="2">
    <location>
        <begin position="662"/>
        <end position="719"/>
    </location>
</feature>
<dbReference type="Proteomes" id="UP001596109">
    <property type="component" value="Unassembled WGS sequence"/>
</dbReference>
<evidence type="ECO:0000313" key="5">
    <source>
        <dbReference type="Proteomes" id="UP001596109"/>
    </source>
</evidence>
<dbReference type="PANTHER" id="PTHR33744:SF1">
    <property type="entry name" value="DNA-BINDING TRANSCRIPTIONAL ACTIVATOR ADER"/>
    <property type="match status" value="1"/>
</dbReference>
<dbReference type="RefSeq" id="WP_381429187.1">
    <property type="nucleotide sequence ID" value="NZ_JBHSNO010000001.1"/>
</dbReference>
<dbReference type="InterPro" id="IPR029016">
    <property type="entry name" value="GAF-like_dom_sf"/>
</dbReference>
<sequence>MSHLKQEKIIQRLENHLRMTSRQLIKMDTEEEAIQFLIDSFKSKFYCDFVGVVLEEQEQFILKTRTGHMDNVKKIFPLSIQKCSPLLLIQSLHNNETEKLEDCEMTEKLKASGVKTWFTVPLMDDVKGLGYCIIGFFTYVPLLEMDRIFDEFGKDVAVAISLARRKDQQSKKIEGIEWISRNLSIDRTLEGNISEFTSRAAKGTNAASACIYLYNEKDSCFELQKPVFGAKAYVPKVYLNHNNALIEYFSYLEQAGGRQLTIPIVIDLKTIGVLHIEDKNSGLLFSEDDVNLLKLLSEHIAVLLKNAQLYNAEKDHRERLQLLLDYQQALVKETVVHDDFHGVTEMLSEMYACSVILLDRFFRPLSYKLEESDHEMIERFMVEAEQNRIATRIFKVFEEEERPFSVWPVNGVNALLGYLALRIDEAQIDEFDRLTVELARNICSIQFIKQKLVLDANEQAKDTLMSKLLVETIEDEQSILQYANLFQWNIYQPHRVANLSINLNESEVEGLNLLEQKSKKSIVWDYITDEVILSWQGVMTATFNEQYLFIVPVKEINKRHQFWAEFYKKIQLAVSKSTIDCEVYLGIGSRVEELKKYYSSYEQSLQVLNVVKNRFQTKGYALFEELGSYTLLHHLHHPVVNIFMENQLGALLSYSEEKNIDLFHTLSVYLRNNGNAKGTSEELFIHRSSLIYRLEKIESLLDVDLNDSETRFNLMMAIKLYDMNRQAYS</sequence>
<evidence type="ECO:0000256" key="1">
    <source>
        <dbReference type="ARBA" id="ARBA00006754"/>
    </source>
</evidence>
<dbReference type="PANTHER" id="PTHR33744">
    <property type="entry name" value="CARBOHYDRATE DIACID REGULATOR"/>
    <property type="match status" value="1"/>
</dbReference>
<gene>
    <name evidence="4" type="ORF">ACFPRA_00045</name>
</gene>